<evidence type="ECO:0000313" key="5">
    <source>
        <dbReference type="EMBL" id="MBS2097750.1"/>
    </source>
</evidence>
<organism evidence="5 6">
    <name type="scientific">Carboxylicivirga linearis</name>
    <dbReference type="NCBI Taxonomy" id="1628157"/>
    <lineage>
        <taxon>Bacteria</taxon>
        <taxon>Pseudomonadati</taxon>
        <taxon>Bacteroidota</taxon>
        <taxon>Bacteroidia</taxon>
        <taxon>Marinilabiliales</taxon>
        <taxon>Marinilabiliaceae</taxon>
        <taxon>Carboxylicivirga</taxon>
    </lineage>
</organism>
<dbReference type="Pfam" id="PF02678">
    <property type="entry name" value="Pirin"/>
    <property type="match status" value="1"/>
</dbReference>
<dbReference type="InterPro" id="IPR014710">
    <property type="entry name" value="RmlC-like_jellyroll"/>
</dbReference>
<dbReference type="CDD" id="cd02909">
    <property type="entry name" value="cupin_pirin_N"/>
    <property type="match status" value="1"/>
</dbReference>
<feature type="domain" description="Pirin C-terminal" evidence="4">
    <location>
        <begin position="209"/>
        <end position="309"/>
    </location>
</feature>
<dbReference type="Gene3D" id="2.60.120.10">
    <property type="entry name" value="Jelly Rolls"/>
    <property type="match status" value="2"/>
</dbReference>
<evidence type="ECO:0000259" key="3">
    <source>
        <dbReference type="Pfam" id="PF02678"/>
    </source>
</evidence>
<dbReference type="SUPFAM" id="SSF51182">
    <property type="entry name" value="RmlC-like cupins"/>
    <property type="match status" value="1"/>
</dbReference>
<dbReference type="InterPro" id="IPR008778">
    <property type="entry name" value="Pirin_C_dom"/>
</dbReference>
<dbReference type="Proteomes" id="UP000708576">
    <property type="component" value="Unassembled WGS sequence"/>
</dbReference>
<accession>A0ABS5JS95</accession>
<feature type="domain" description="Pirin N-terminal" evidence="3">
    <location>
        <begin position="63"/>
        <end position="140"/>
    </location>
</feature>
<comment type="caution">
    <text evidence="5">The sequence shown here is derived from an EMBL/GenBank/DDBJ whole genome shotgun (WGS) entry which is preliminary data.</text>
</comment>
<dbReference type="PANTHER" id="PTHR13903:SF8">
    <property type="entry name" value="PIRIN"/>
    <property type="match status" value="1"/>
</dbReference>
<dbReference type="RefSeq" id="WP_212214550.1">
    <property type="nucleotide sequence ID" value="NZ_JAGUCO010000002.1"/>
</dbReference>
<sequence length="338" mass="38006">MNNSIVSNIKPLGFTWVTNDPFLFCVHHNDQYPKGNDQLGPNASLNGRSIGQDFAQENDWRMYHGQTVPGFPAHPHRGFETVTVVLEGFVDHSDSNGSTGRYGNGDVQWMTAGSGLQHAEMFPLVYKDKPNPLELFQIWLNLPKAKKQVTPYYNMLWSEDIPKEKITDDQGKSSEITVIAGVFNDTQAPDPGPDSWATDHENYVGIWLIKMEANAKLNLPKGAEGIKRSVYFYKGSEITIAETTLKKYHSADLDAMQDIEIINGDDEAFLLILQGKPINEPVVQHGPFVMNDEAGIRQAFMDYQKTQFGGWPWPNGEVVQPREKGRFAIYADGREEVK</sequence>
<dbReference type="EMBL" id="JAGUCO010000002">
    <property type="protein sequence ID" value="MBS2097750.1"/>
    <property type="molecule type" value="Genomic_DNA"/>
</dbReference>
<gene>
    <name evidence="5" type="ORF">KEM10_05620</name>
</gene>
<evidence type="ECO:0000256" key="2">
    <source>
        <dbReference type="RuleBase" id="RU003457"/>
    </source>
</evidence>
<dbReference type="InterPro" id="IPR003829">
    <property type="entry name" value="Pirin_N_dom"/>
</dbReference>
<evidence type="ECO:0000256" key="1">
    <source>
        <dbReference type="ARBA" id="ARBA00008416"/>
    </source>
</evidence>
<evidence type="ECO:0000259" key="4">
    <source>
        <dbReference type="Pfam" id="PF05726"/>
    </source>
</evidence>
<evidence type="ECO:0000313" key="6">
    <source>
        <dbReference type="Proteomes" id="UP000708576"/>
    </source>
</evidence>
<dbReference type="Pfam" id="PF05726">
    <property type="entry name" value="Pirin_C"/>
    <property type="match status" value="1"/>
</dbReference>
<reference evidence="5 6" key="1">
    <citation type="journal article" date="2015" name="Int. J. Syst. Evol. Microbiol.">
        <title>Carboxylicivirga linearis sp. nov., isolated from a sea cucumber culture pond.</title>
        <authorList>
            <person name="Wang F.Q."/>
            <person name="Zhou Y.X."/>
            <person name="Lin X.Z."/>
            <person name="Chen G.J."/>
            <person name="Du Z.J."/>
        </authorList>
    </citation>
    <scope>NUCLEOTIDE SEQUENCE [LARGE SCALE GENOMIC DNA]</scope>
    <source>
        <strain evidence="5 6">FB218</strain>
    </source>
</reference>
<proteinExistence type="inferred from homology"/>
<dbReference type="InterPro" id="IPR011051">
    <property type="entry name" value="RmlC_Cupin_sf"/>
</dbReference>
<protein>
    <submittedName>
        <fullName evidence="5">Pirin family protein</fullName>
    </submittedName>
</protein>
<dbReference type="PANTHER" id="PTHR13903">
    <property type="entry name" value="PIRIN-RELATED"/>
    <property type="match status" value="1"/>
</dbReference>
<keyword evidence="6" id="KW-1185">Reference proteome</keyword>
<name>A0ABS5JS95_9BACT</name>
<comment type="similarity">
    <text evidence="1 2">Belongs to the pirin family.</text>
</comment>
<dbReference type="InterPro" id="IPR012093">
    <property type="entry name" value="Pirin"/>
</dbReference>